<dbReference type="EMBL" id="DSID01000110">
    <property type="protein sequence ID" value="HEX69885.1"/>
    <property type="molecule type" value="Genomic_DNA"/>
</dbReference>
<comment type="similarity">
    <text evidence="1 2">Belongs to the small heat shock protein (HSP20) family.</text>
</comment>
<dbReference type="InterPro" id="IPR031107">
    <property type="entry name" value="Small_HSP"/>
</dbReference>
<reference evidence="4" key="1">
    <citation type="journal article" date="2020" name="mSystems">
        <title>Genome- and Community-Level Interaction Insights into Carbon Utilization and Element Cycling Functions of Hydrothermarchaeota in Hydrothermal Sediment.</title>
        <authorList>
            <person name="Zhou Z."/>
            <person name="Liu Y."/>
            <person name="Xu W."/>
            <person name="Pan J."/>
            <person name="Luo Z.H."/>
            <person name="Li M."/>
        </authorList>
    </citation>
    <scope>NUCLEOTIDE SEQUENCE [LARGE SCALE GENOMIC DNA]</scope>
    <source>
        <strain evidence="4">SpSt-192</strain>
    </source>
</reference>
<dbReference type="InterPro" id="IPR008978">
    <property type="entry name" value="HSP20-like_chaperone"/>
</dbReference>
<dbReference type="InterPro" id="IPR002068">
    <property type="entry name" value="A-crystallin/Hsp20_dom"/>
</dbReference>
<proteinExistence type="inferred from homology"/>
<dbReference type="PANTHER" id="PTHR11527">
    <property type="entry name" value="HEAT-SHOCK PROTEIN 20 FAMILY MEMBER"/>
    <property type="match status" value="1"/>
</dbReference>
<feature type="domain" description="SHSP" evidence="3">
    <location>
        <begin position="33"/>
        <end position="149"/>
    </location>
</feature>
<evidence type="ECO:0000256" key="1">
    <source>
        <dbReference type="PROSITE-ProRule" id="PRU00285"/>
    </source>
</evidence>
<evidence type="ECO:0000313" key="4">
    <source>
        <dbReference type="EMBL" id="HEX69885.1"/>
    </source>
</evidence>
<evidence type="ECO:0000256" key="2">
    <source>
        <dbReference type="RuleBase" id="RU003616"/>
    </source>
</evidence>
<dbReference type="PROSITE" id="PS01031">
    <property type="entry name" value="SHSP"/>
    <property type="match status" value="1"/>
</dbReference>
<accession>A0A7C2WRA0</accession>
<organism evidence="4">
    <name type="scientific">Thermorudis sp</name>
    <dbReference type="NCBI Taxonomy" id="1969470"/>
    <lineage>
        <taxon>Bacteria</taxon>
        <taxon>Pseudomonadati</taxon>
        <taxon>Thermomicrobiota</taxon>
        <taxon>Thermomicrobia</taxon>
        <taxon>Thermomicrobia incertae sedis</taxon>
        <taxon>Thermorudis</taxon>
    </lineage>
</organism>
<dbReference type="SUPFAM" id="SSF49764">
    <property type="entry name" value="HSP20-like chaperones"/>
    <property type="match status" value="1"/>
</dbReference>
<evidence type="ECO:0000259" key="3">
    <source>
        <dbReference type="PROSITE" id="PS01031"/>
    </source>
</evidence>
<dbReference type="Gene3D" id="2.60.40.790">
    <property type="match status" value="1"/>
</dbReference>
<name>A0A7C2WRA0_9BACT</name>
<dbReference type="CDD" id="cd06464">
    <property type="entry name" value="ACD_sHsps-like"/>
    <property type="match status" value="1"/>
</dbReference>
<protein>
    <submittedName>
        <fullName evidence="4">Hsp20/alpha crystallin family protein</fullName>
    </submittedName>
</protein>
<dbReference type="Pfam" id="PF00011">
    <property type="entry name" value="HSP20"/>
    <property type="match status" value="1"/>
</dbReference>
<dbReference type="AlphaFoldDB" id="A0A7C2WRA0"/>
<comment type="caution">
    <text evidence="4">The sequence shown here is derived from an EMBL/GenBank/DDBJ whole genome shotgun (WGS) entry which is preliminary data.</text>
</comment>
<gene>
    <name evidence="4" type="ORF">ENP13_01390</name>
</gene>
<sequence>MLERWSPFAEMERMWSELDRVFNEAFGRTRPLAARPWTYRPLTDIYDTGDALVVKVAVPGASPEDIEVSVEQNALTIRGHYGYQLSEEDAKKVTWYRREIGMGEFAETFTLPAPVDADHAEASFADGILTLTLPKTEQARIKRIPVQAHKALAGSLN</sequence>